<keyword evidence="1" id="KW-0472">Membrane</keyword>
<comment type="caution">
    <text evidence="2">The sequence shown here is derived from an EMBL/GenBank/DDBJ whole genome shotgun (WGS) entry which is preliminary data.</text>
</comment>
<gene>
    <name evidence="2" type="ORF">Vse01_44170</name>
</gene>
<reference evidence="2" key="1">
    <citation type="submission" date="2021-01" db="EMBL/GenBank/DDBJ databases">
        <title>Whole genome shotgun sequence of Verrucosispora sediminis NBRC 107745.</title>
        <authorList>
            <person name="Komaki H."/>
            <person name="Tamura T."/>
        </authorList>
    </citation>
    <scope>NUCLEOTIDE SEQUENCE</scope>
    <source>
        <strain evidence="2">NBRC 107745</strain>
    </source>
</reference>
<dbReference type="EMBL" id="BOPD01000028">
    <property type="protein sequence ID" value="GIJ35269.1"/>
    <property type="molecule type" value="Genomic_DNA"/>
</dbReference>
<dbReference type="RefSeq" id="WP_093410989.1">
    <property type="nucleotide sequence ID" value="NZ_BOPD01000028.1"/>
</dbReference>
<sequence length="153" mass="16446">MGRFARNRVRGHTVRGLPPAAYGGFVLVFGVVLMVMGAERSYAFVAGVPGHVAVSDCHFESGGKRDGWACSGPFTADDGSVRIDRVHIRPLRYDRPNGAIRAKVARPSATLAWEPDPWLLLPAGGGLVLFMISAFGLWSTLRPDRGGPEFATP</sequence>
<dbReference type="Proteomes" id="UP000607311">
    <property type="component" value="Unassembled WGS sequence"/>
</dbReference>
<dbReference type="AlphaFoldDB" id="A0A9W5XLS0"/>
<feature type="transmembrane region" description="Helical" evidence="1">
    <location>
        <begin position="118"/>
        <end position="138"/>
    </location>
</feature>
<feature type="transmembrane region" description="Helical" evidence="1">
    <location>
        <begin position="20"/>
        <end position="38"/>
    </location>
</feature>
<keyword evidence="3" id="KW-1185">Reference proteome</keyword>
<keyword evidence="1" id="KW-0812">Transmembrane</keyword>
<name>A0A9W5XLS0_9ACTN</name>
<proteinExistence type="predicted"/>
<protein>
    <submittedName>
        <fullName evidence="2">Uncharacterized protein</fullName>
    </submittedName>
</protein>
<dbReference type="OrthoDB" id="3327211at2"/>
<evidence type="ECO:0000256" key="1">
    <source>
        <dbReference type="SAM" id="Phobius"/>
    </source>
</evidence>
<accession>A0A9W5XLS0</accession>
<organism evidence="2 3">
    <name type="scientific">Micromonospora sediminimaris</name>
    <dbReference type="NCBI Taxonomy" id="547162"/>
    <lineage>
        <taxon>Bacteria</taxon>
        <taxon>Bacillati</taxon>
        <taxon>Actinomycetota</taxon>
        <taxon>Actinomycetes</taxon>
        <taxon>Micromonosporales</taxon>
        <taxon>Micromonosporaceae</taxon>
        <taxon>Micromonospora</taxon>
    </lineage>
</organism>
<evidence type="ECO:0000313" key="2">
    <source>
        <dbReference type="EMBL" id="GIJ35269.1"/>
    </source>
</evidence>
<keyword evidence="1" id="KW-1133">Transmembrane helix</keyword>
<evidence type="ECO:0000313" key="3">
    <source>
        <dbReference type="Proteomes" id="UP000607311"/>
    </source>
</evidence>